<dbReference type="Gene3D" id="3.10.450.530">
    <property type="entry name" value="Ribonuclease toxin, BrnT, of type II toxin-antitoxin system"/>
    <property type="match status" value="1"/>
</dbReference>
<sequence length="99" mass="11582">MMDVIYALNGITFVWNADKANANKHRHDGIAFEQAAQAFFDPFLRMVDASRNDENRDAIIGMDKSWNLLFVVNIQIEDDRIRLISARKATKQEQRYYED</sequence>
<dbReference type="EMBL" id="CP072793">
    <property type="protein sequence ID" value="QTR55312.1"/>
    <property type="molecule type" value="Genomic_DNA"/>
</dbReference>
<name>A0A975IIT8_9GAMM</name>
<evidence type="ECO:0000313" key="1">
    <source>
        <dbReference type="EMBL" id="QTR55312.1"/>
    </source>
</evidence>
<dbReference type="AlphaFoldDB" id="A0A975IIT8"/>
<organism evidence="1 2">
    <name type="scientific">Thiothrix unzii</name>
    <dbReference type="NCBI Taxonomy" id="111769"/>
    <lineage>
        <taxon>Bacteria</taxon>
        <taxon>Pseudomonadati</taxon>
        <taxon>Pseudomonadota</taxon>
        <taxon>Gammaproteobacteria</taxon>
        <taxon>Thiotrichales</taxon>
        <taxon>Thiotrichaceae</taxon>
        <taxon>Thiothrix</taxon>
    </lineage>
</organism>
<dbReference type="KEGG" id="tun:J9260_11170"/>
<dbReference type="Proteomes" id="UP000672009">
    <property type="component" value="Chromosome"/>
</dbReference>
<dbReference type="Pfam" id="PF04365">
    <property type="entry name" value="BrnT_toxin"/>
    <property type="match status" value="1"/>
</dbReference>
<gene>
    <name evidence="1" type="ORF">J9260_11170</name>
</gene>
<proteinExistence type="predicted"/>
<protein>
    <submittedName>
        <fullName evidence="1">BrnT family toxin</fullName>
    </submittedName>
</protein>
<accession>A0A975IIT8</accession>
<evidence type="ECO:0000313" key="2">
    <source>
        <dbReference type="Proteomes" id="UP000672009"/>
    </source>
</evidence>
<reference evidence="1" key="1">
    <citation type="submission" date="2021-04" db="EMBL/GenBank/DDBJ databases">
        <title>Genomics, taxonomy and metabolism of representatives of sulfur bacteria of the genus Thiothrix: Thiothrix fructosivorans QT, Thiothrix unzii A1T and three new species, Thiothrix subterranea sp. nov., Thiothrix litoralis sp. nov. and 'Candidatus Thiothrix anitrata' sp. nov.</title>
        <authorList>
            <person name="Ravin N.V."/>
            <person name="Smolyakov D."/>
            <person name="Rudenko T.S."/>
            <person name="Mardanov A.V."/>
            <person name="Beletsky A.V."/>
            <person name="Markov N.D."/>
            <person name="Fomenkov A.I."/>
            <person name="Roberts R.J."/>
            <person name="Karnachuk O.V."/>
            <person name="Novikov A."/>
            <person name="Grabovich M.Y."/>
        </authorList>
    </citation>
    <scope>NUCLEOTIDE SEQUENCE</scope>
    <source>
        <strain evidence="1">A1</strain>
    </source>
</reference>
<dbReference type="InterPro" id="IPR007460">
    <property type="entry name" value="BrnT_toxin"/>
</dbReference>
<keyword evidence="2" id="KW-1185">Reference proteome</keyword>
<dbReference type="InterPro" id="IPR038573">
    <property type="entry name" value="BrnT_sf"/>
</dbReference>